<keyword evidence="2" id="KW-1185">Reference proteome</keyword>
<sequence>MPPLDQELLIRTRKVDSKTETLLRLLDLLEDREGPTPLDLIREALTDILVEQRRISDSLLRIEQVTLPRPVAVSGIVPQR</sequence>
<organism evidence="1 2">
    <name type="scientific">Bosea caraganae</name>
    <dbReference type="NCBI Taxonomy" id="2763117"/>
    <lineage>
        <taxon>Bacteria</taxon>
        <taxon>Pseudomonadati</taxon>
        <taxon>Pseudomonadota</taxon>
        <taxon>Alphaproteobacteria</taxon>
        <taxon>Hyphomicrobiales</taxon>
        <taxon>Boseaceae</taxon>
        <taxon>Bosea</taxon>
    </lineage>
</organism>
<protein>
    <submittedName>
        <fullName evidence="1">Uncharacterized protein</fullName>
    </submittedName>
</protein>
<accession>A0A370LCJ6</accession>
<evidence type="ECO:0000313" key="2">
    <source>
        <dbReference type="Proteomes" id="UP000255207"/>
    </source>
</evidence>
<proteinExistence type="predicted"/>
<dbReference type="Proteomes" id="UP000255207">
    <property type="component" value="Unassembled WGS sequence"/>
</dbReference>
<comment type="caution">
    <text evidence="1">The sequence shown here is derived from an EMBL/GenBank/DDBJ whole genome shotgun (WGS) entry which is preliminary data.</text>
</comment>
<reference evidence="2" key="1">
    <citation type="submission" date="2018-07" db="EMBL/GenBank/DDBJ databases">
        <authorList>
            <person name="Safronova V.I."/>
            <person name="Chirak E.R."/>
            <person name="Sazanova A.L."/>
        </authorList>
    </citation>
    <scope>NUCLEOTIDE SEQUENCE [LARGE SCALE GENOMIC DNA]</scope>
    <source>
        <strain evidence="2">RCAM04685</strain>
    </source>
</reference>
<evidence type="ECO:0000313" key="1">
    <source>
        <dbReference type="EMBL" id="RDJ29702.1"/>
    </source>
</evidence>
<name>A0A370LCJ6_9HYPH</name>
<gene>
    <name evidence="1" type="ORF">DWE98_03995</name>
</gene>
<dbReference type="EMBL" id="QQTP01000001">
    <property type="protein sequence ID" value="RDJ29702.1"/>
    <property type="molecule type" value="Genomic_DNA"/>
</dbReference>
<dbReference type="AlphaFoldDB" id="A0A370LCJ6"/>